<evidence type="ECO:0000256" key="1">
    <source>
        <dbReference type="ARBA" id="ARBA00022729"/>
    </source>
</evidence>
<evidence type="ECO:0000256" key="5">
    <source>
        <dbReference type="ARBA" id="ARBA00023277"/>
    </source>
</evidence>
<evidence type="ECO:0000256" key="13">
    <source>
        <dbReference type="SAM" id="MobiDB-lite"/>
    </source>
</evidence>
<feature type="binding site" evidence="9">
    <location>
        <position position="153"/>
    </location>
    <ligand>
        <name>substrate</name>
    </ligand>
</feature>
<feature type="active site" description="Proton donor" evidence="8 11">
    <location>
        <position position="237"/>
    </location>
</feature>
<dbReference type="PROSITE" id="PS00655">
    <property type="entry name" value="GLYCOSYL_HYDROL_F6_1"/>
    <property type="match status" value="1"/>
</dbReference>
<evidence type="ECO:0000256" key="3">
    <source>
        <dbReference type="ARBA" id="ARBA00023001"/>
    </source>
</evidence>
<evidence type="ECO:0000256" key="8">
    <source>
        <dbReference type="PIRSR" id="PIRSR001100-1"/>
    </source>
</evidence>
<dbReference type="PIRSF" id="PIRSF001100">
    <property type="entry name" value="Beta_cellobiohydrolase"/>
    <property type="match status" value="1"/>
</dbReference>
<keyword evidence="5 12" id="KW-0119">Carbohydrate metabolism</keyword>
<keyword evidence="1 12" id="KW-0732">Signal</keyword>
<feature type="binding site" evidence="9">
    <location>
        <position position="382"/>
    </location>
    <ligand>
        <name>substrate</name>
    </ligand>
</feature>
<dbReference type="InterPro" id="IPR036434">
    <property type="entry name" value="Beta_cellobiohydrolase_sf"/>
</dbReference>
<feature type="binding site" evidence="9">
    <location>
        <position position="410"/>
    </location>
    <ligand>
        <name>substrate</name>
    </ligand>
</feature>
<dbReference type="PROSITE" id="PS00562">
    <property type="entry name" value="CBM1_1"/>
    <property type="match status" value="1"/>
</dbReference>
<dbReference type="InterPro" id="IPR000254">
    <property type="entry name" value="CBD"/>
</dbReference>
<dbReference type="AlphaFoldDB" id="A0AAN6LTP1"/>
<dbReference type="GO" id="GO:0004553">
    <property type="term" value="F:hydrolase activity, hydrolyzing O-glycosyl compounds"/>
    <property type="evidence" value="ECO:0007669"/>
    <property type="project" value="InterPro"/>
</dbReference>
<keyword evidence="3 12" id="KW-0136">Cellulose degradation</keyword>
<gene>
    <name evidence="15" type="ORF">GRF29_154g1132103</name>
</gene>
<protein>
    <recommendedName>
        <fullName evidence="12">Glucanase</fullName>
        <ecNumber evidence="12">3.2.1.-</ecNumber>
    </recommendedName>
</protein>
<feature type="active site" description="Proton acceptor" evidence="8">
    <location>
        <position position="416"/>
    </location>
</feature>
<dbReference type="FunFam" id="3.20.20.40:FF:000001">
    <property type="entry name" value="Glucanase"/>
    <property type="match status" value="1"/>
</dbReference>
<dbReference type="InterPro" id="IPR035971">
    <property type="entry name" value="CBD_sf"/>
</dbReference>
<dbReference type="Pfam" id="PF01341">
    <property type="entry name" value="Glyco_hydro_6"/>
    <property type="match status" value="1"/>
</dbReference>
<dbReference type="SUPFAM" id="SSF51989">
    <property type="entry name" value="Glycosyl hydrolases family 6, cellulases"/>
    <property type="match status" value="1"/>
</dbReference>
<evidence type="ECO:0000259" key="14">
    <source>
        <dbReference type="PROSITE" id="PS51164"/>
    </source>
</evidence>
<feature type="binding site" evidence="9">
    <location>
        <position position="414"/>
    </location>
    <ligand>
        <name>substrate</name>
    </ligand>
</feature>
<organism evidence="15 16">
    <name type="scientific">Pseudopithomyces chartarum</name>
    <dbReference type="NCBI Taxonomy" id="1892770"/>
    <lineage>
        <taxon>Eukaryota</taxon>
        <taxon>Fungi</taxon>
        <taxon>Dikarya</taxon>
        <taxon>Ascomycota</taxon>
        <taxon>Pezizomycotina</taxon>
        <taxon>Dothideomycetes</taxon>
        <taxon>Pleosporomycetidae</taxon>
        <taxon>Pleosporales</taxon>
        <taxon>Massarineae</taxon>
        <taxon>Didymosphaeriaceae</taxon>
        <taxon>Pseudopithomyces</taxon>
    </lineage>
</organism>
<dbReference type="GO" id="GO:0005576">
    <property type="term" value="C:extracellular region"/>
    <property type="evidence" value="ECO:0007669"/>
    <property type="project" value="InterPro"/>
</dbReference>
<reference evidence="15 16" key="1">
    <citation type="submission" date="2021-02" db="EMBL/GenBank/DDBJ databases">
        <title>Genome assembly of Pseudopithomyces chartarum.</title>
        <authorList>
            <person name="Jauregui R."/>
            <person name="Singh J."/>
            <person name="Voisey C."/>
        </authorList>
    </citation>
    <scope>NUCLEOTIDE SEQUENCE [LARGE SCALE GENOMIC DNA]</scope>
    <source>
        <strain evidence="15 16">AGR01</strain>
    </source>
</reference>
<dbReference type="PROSITE" id="PS00656">
    <property type="entry name" value="GLYCOSYL_HYDROL_F6_2"/>
    <property type="match status" value="1"/>
</dbReference>
<dbReference type="SMART" id="SM00236">
    <property type="entry name" value="fCBD"/>
    <property type="match status" value="1"/>
</dbReference>
<dbReference type="SUPFAM" id="SSF57180">
    <property type="entry name" value="Cellulose-binding domain"/>
    <property type="match status" value="1"/>
</dbReference>
<sequence>MWNSKVLAVAALASVASAQSQLYGQCGGIDWKGATTCVGGAYCSKINDYYSQCLPGSGGSSSPATSAKTTLSTLSTATKTSAGSSPTSASPTTSQPAVSNSANPIAGKTFYANPYYSSEIVSIAAPSLVAAGSSALAAKATNVAKVGTFYWLDVRAKVPTIATFAKDVQAKNAAGANLVLPLVVYDLPERDCAALASNGELSLANNGAALYRGYIDDIAAQIKAFPDVQFVLIIEPDSLANLVTNLNVAKCANAADAYKTLTQYAIKTLNLKNVVMYLDAGHAGWLGWPDNIAPAAKLFAQLYKDAGSPAAVRGLATNVANYNAWSIATCPSYTQGLAICDEKRYINAFAPLLRAAGFPAHFVTDTGRNGVQPTKQQAWGDWCNVIGTGFGLRPSTTTDDPLLDAYVWIKPGGEGDGTSDTSAPRYDAHCGYADALQPAPEAGAWFQNYFVQLLTNASPAF</sequence>
<keyword evidence="16" id="KW-1185">Reference proteome</keyword>
<dbReference type="PRINTS" id="PR00733">
    <property type="entry name" value="GLHYDRLASE6"/>
</dbReference>
<evidence type="ECO:0000256" key="10">
    <source>
        <dbReference type="PROSITE-ProRule" id="PRU10056"/>
    </source>
</evidence>
<keyword evidence="7 12" id="KW-0624">Polysaccharide degradation</keyword>
<feature type="binding site" evidence="9">
    <location>
        <position position="151"/>
    </location>
    <ligand>
        <name>substrate</name>
    </ligand>
</feature>
<dbReference type="Pfam" id="PF00734">
    <property type="entry name" value="CBM_1"/>
    <property type="match status" value="1"/>
</dbReference>
<keyword evidence="2 12" id="KW-0378">Hydrolase</keyword>
<feature type="active site" evidence="10">
    <location>
        <position position="191"/>
    </location>
</feature>
<feature type="region of interest" description="Disordered" evidence="13">
    <location>
        <begin position="77"/>
        <end position="100"/>
    </location>
</feature>
<dbReference type="Proteomes" id="UP001280581">
    <property type="component" value="Unassembled WGS sequence"/>
</dbReference>
<evidence type="ECO:0000313" key="16">
    <source>
        <dbReference type="Proteomes" id="UP001280581"/>
    </source>
</evidence>
<name>A0AAN6LTP1_9PLEO</name>
<comment type="caution">
    <text evidence="15">The sequence shown here is derived from an EMBL/GenBank/DDBJ whole genome shotgun (WGS) entry which is preliminary data.</text>
</comment>
<keyword evidence="4" id="KW-1015">Disulfide bond</keyword>
<feature type="binding site" evidence="9">
    <location>
        <position position="285"/>
    </location>
    <ligand>
        <name>substrate</name>
    </ligand>
</feature>
<feature type="domain" description="CBM1" evidence="14">
    <location>
        <begin position="18"/>
        <end position="54"/>
    </location>
</feature>
<accession>A0AAN6LTP1</accession>
<dbReference type="EMBL" id="WVTA01000013">
    <property type="protein sequence ID" value="KAK3202903.1"/>
    <property type="molecule type" value="Genomic_DNA"/>
</dbReference>
<dbReference type="InterPro" id="IPR016288">
    <property type="entry name" value="Beta_cellobiohydrolase"/>
</dbReference>
<feature type="binding site" evidence="9">
    <location>
        <position position="282"/>
    </location>
    <ligand>
        <name>substrate</name>
    </ligand>
</feature>
<dbReference type="InterPro" id="IPR001524">
    <property type="entry name" value="Glyco_hydro_6_CS"/>
</dbReference>
<dbReference type="PANTHER" id="PTHR34876:SF4">
    <property type="entry name" value="1,4-BETA-D-GLUCAN CELLOBIOHYDROLASE C-RELATED"/>
    <property type="match status" value="1"/>
</dbReference>
<evidence type="ECO:0000256" key="11">
    <source>
        <dbReference type="PROSITE-ProRule" id="PRU10057"/>
    </source>
</evidence>
<dbReference type="GO" id="GO:0030245">
    <property type="term" value="P:cellulose catabolic process"/>
    <property type="evidence" value="ECO:0007669"/>
    <property type="project" value="UniProtKB-KW"/>
</dbReference>
<dbReference type="GO" id="GO:0030248">
    <property type="term" value="F:cellulose binding"/>
    <property type="evidence" value="ECO:0007669"/>
    <property type="project" value="InterPro"/>
</dbReference>
<evidence type="ECO:0000256" key="4">
    <source>
        <dbReference type="ARBA" id="ARBA00023157"/>
    </source>
</evidence>
<evidence type="ECO:0000256" key="2">
    <source>
        <dbReference type="ARBA" id="ARBA00022801"/>
    </source>
</evidence>
<dbReference type="PROSITE" id="PS51164">
    <property type="entry name" value="CBM1_2"/>
    <property type="match status" value="1"/>
</dbReference>
<comment type="similarity">
    <text evidence="12">Belongs to the glycosyl hydrolase family 6.</text>
</comment>
<feature type="compositionally biased region" description="Low complexity" evidence="13">
    <location>
        <begin position="77"/>
        <end position="94"/>
    </location>
</feature>
<evidence type="ECO:0000313" key="15">
    <source>
        <dbReference type="EMBL" id="KAK3202903.1"/>
    </source>
</evidence>
<feature type="signal peptide" evidence="12">
    <location>
        <begin position="1"/>
        <end position="18"/>
    </location>
</feature>
<dbReference type="PANTHER" id="PTHR34876">
    <property type="match status" value="1"/>
</dbReference>
<keyword evidence="6 12" id="KW-0326">Glycosidase</keyword>
<evidence type="ECO:0000256" key="7">
    <source>
        <dbReference type="ARBA" id="ARBA00023326"/>
    </source>
</evidence>
<evidence type="ECO:0000256" key="6">
    <source>
        <dbReference type="ARBA" id="ARBA00023295"/>
    </source>
</evidence>
<evidence type="ECO:0000256" key="9">
    <source>
        <dbReference type="PIRSR" id="PIRSR001100-2"/>
    </source>
</evidence>
<proteinExistence type="inferred from homology"/>
<dbReference type="Gene3D" id="3.20.20.40">
    <property type="entry name" value="1, 4-beta cellobiohydrolase"/>
    <property type="match status" value="1"/>
</dbReference>
<dbReference type="EC" id="3.2.1.-" evidence="12"/>
<feature type="chain" id="PRO_5042663463" description="Glucanase" evidence="12">
    <location>
        <begin position="19"/>
        <end position="461"/>
    </location>
</feature>
<feature type="binding site" evidence="9">
    <location>
        <position position="321"/>
    </location>
    <ligand>
        <name>substrate</name>
    </ligand>
</feature>
<evidence type="ECO:0000256" key="12">
    <source>
        <dbReference type="RuleBase" id="RU361186"/>
    </source>
</evidence>